<gene>
    <name evidence="3" type="ORF">CPAR01_14970</name>
</gene>
<proteinExistence type="predicted"/>
<accession>A0ABQ9S0F7</accession>
<reference evidence="3 4" key="1">
    <citation type="submission" date="2016-10" db="EMBL/GenBank/DDBJ databases">
        <title>The genome sequence of Colletotrichum fioriniae PJ7.</title>
        <authorList>
            <person name="Baroncelli R."/>
        </authorList>
    </citation>
    <scope>NUCLEOTIDE SEQUENCE [LARGE SCALE GENOMIC DNA]</scope>
    <source>
        <strain evidence="3 4">IMI 384185</strain>
    </source>
</reference>
<evidence type="ECO:0000313" key="3">
    <source>
        <dbReference type="EMBL" id="KAK1521447.1"/>
    </source>
</evidence>
<evidence type="ECO:0000313" key="4">
    <source>
        <dbReference type="Proteomes" id="UP001241169"/>
    </source>
</evidence>
<dbReference type="PROSITE" id="PS50011">
    <property type="entry name" value="PROTEIN_KINASE_DOM"/>
    <property type="match status" value="1"/>
</dbReference>
<dbReference type="PANTHER" id="PTHR44167">
    <property type="entry name" value="OVARIAN-SPECIFIC SERINE/THREONINE-PROTEIN KINASE LOK-RELATED"/>
    <property type="match status" value="1"/>
</dbReference>
<dbReference type="SUPFAM" id="SSF56112">
    <property type="entry name" value="Protein kinase-like (PK-like)"/>
    <property type="match status" value="1"/>
</dbReference>
<dbReference type="RefSeq" id="XP_060342145.1">
    <property type="nucleotide sequence ID" value="XM_060499220.1"/>
</dbReference>
<feature type="compositionally biased region" description="Basic and acidic residues" evidence="1">
    <location>
        <begin position="33"/>
        <end position="52"/>
    </location>
</feature>
<organism evidence="3 4">
    <name type="scientific">Colletotrichum paranaense</name>
    <dbReference type="NCBI Taxonomy" id="1914294"/>
    <lineage>
        <taxon>Eukaryota</taxon>
        <taxon>Fungi</taxon>
        <taxon>Dikarya</taxon>
        <taxon>Ascomycota</taxon>
        <taxon>Pezizomycotina</taxon>
        <taxon>Sordariomycetes</taxon>
        <taxon>Hypocreomycetidae</taxon>
        <taxon>Glomerellales</taxon>
        <taxon>Glomerellaceae</taxon>
        <taxon>Colletotrichum</taxon>
        <taxon>Colletotrichum acutatum species complex</taxon>
    </lineage>
</organism>
<name>A0ABQ9S0F7_9PEZI</name>
<dbReference type="Pfam" id="PF00069">
    <property type="entry name" value="Pkinase"/>
    <property type="match status" value="1"/>
</dbReference>
<dbReference type="Proteomes" id="UP001241169">
    <property type="component" value="Unassembled WGS sequence"/>
</dbReference>
<protein>
    <recommendedName>
        <fullName evidence="2">Protein kinase domain-containing protein</fullName>
    </recommendedName>
</protein>
<dbReference type="PANTHER" id="PTHR44167:SF30">
    <property type="entry name" value="PHOSPHORYLASE KINASE"/>
    <property type="match status" value="1"/>
</dbReference>
<evidence type="ECO:0000259" key="2">
    <source>
        <dbReference type="PROSITE" id="PS50011"/>
    </source>
</evidence>
<dbReference type="SMART" id="SM00220">
    <property type="entry name" value="S_TKc"/>
    <property type="match status" value="1"/>
</dbReference>
<comment type="caution">
    <text evidence="3">The sequence shown here is derived from an EMBL/GenBank/DDBJ whole genome shotgun (WGS) entry which is preliminary data.</text>
</comment>
<feature type="region of interest" description="Disordered" evidence="1">
    <location>
        <begin position="33"/>
        <end position="58"/>
    </location>
</feature>
<feature type="domain" description="Protein kinase" evidence="2">
    <location>
        <begin position="265"/>
        <end position="572"/>
    </location>
</feature>
<keyword evidence="4" id="KW-1185">Reference proteome</keyword>
<dbReference type="Gene3D" id="1.10.510.10">
    <property type="entry name" value="Transferase(Phosphotransferase) domain 1"/>
    <property type="match status" value="1"/>
</dbReference>
<sequence length="899" mass="102534">MNNNQRQKAAELLRQCAREANCKNDELLNILRSETKRTGGQLRDEGPSDDKGAMLPTPENLRSAFTTGSHFLRCTCNLCEPPPRNSRLETTSSEDAAWVCPRKERLEDLAILVLCGCLYISRHPEFVQADRLVDFATDESLSTDIIADNIFGRLATQPGQCALCETRTSNGPVKWIPVDHLRDVCNRCRVRAFRDAFDLKKSVLRVHDMKEDGTVFDPEALQDMSKKNMPFINLTALNSIKPSSENPKFYSSKIHPDYANPKWNESEVFRFPLLVFHTILTDTTNPADANNATYARKIFRKVYSYAKVEKKYINAAKKEVSIALHMSNHPNVAKLLFAFRDVGADFEVIELLYKRHYCSLDMITSGTRELPRGTNSKNTVTNFTDHFLWKAMLKVVSAVVNFHEQRQSCGPLDIKPANILVDKDDNEGVILYLTDFGHAALSTARPATAEYAPPDTQRGLNVGSQSVGYDIWSMACVLLQIIVFIDTDFEKSSWESFQSNLRRESSSPAFWYLGSEGLQLRSAVEHKLTELEKQWQPRVLAIIRKLRQMLSIEASSRGTMRECLEEFQRPIESRWPTGQDQMNCGCEGWSIFRSNLSLQEQTPARIGVYRDESKALLFAQPGGSYKHEKITIDLNLHGRESMMDSSECRSISFTSANFFAKAEDGTTTLILRFKNLLQNYSLHFNHMNQYRQFITLVTRQRILAISGDVTDYSGQTDFLIQACVAKKIFKRSRFSDGKAQIWKLLEDGEYDEEYNRCSEEGTPQRSSLNMPHRYTRENIPTDCKIVLWIHNENREKVCIVVDVGEDTWEFDQSQSMDECLTIKRKSLLNRTNSSKLRAAILSAVHGDSRFSEPVPFIPIDPAQLQKELKQDVISHLTLTFQSQEGKPESPNLPWFDSDN</sequence>
<feature type="region of interest" description="Disordered" evidence="1">
    <location>
        <begin position="880"/>
        <end position="899"/>
    </location>
</feature>
<dbReference type="EMBL" id="MOPA01000017">
    <property type="protein sequence ID" value="KAK1521447.1"/>
    <property type="molecule type" value="Genomic_DNA"/>
</dbReference>
<dbReference type="InterPro" id="IPR000719">
    <property type="entry name" value="Prot_kinase_dom"/>
</dbReference>
<dbReference type="GeneID" id="85383119"/>
<dbReference type="InterPro" id="IPR011009">
    <property type="entry name" value="Kinase-like_dom_sf"/>
</dbReference>
<evidence type="ECO:0000256" key="1">
    <source>
        <dbReference type="SAM" id="MobiDB-lite"/>
    </source>
</evidence>